<feature type="transmembrane region" description="Helical" evidence="1">
    <location>
        <begin position="44"/>
        <end position="63"/>
    </location>
</feature>
<keyword evidence="1" id="KW-0812">Transmembrane</keyword>
<protein>
    <submittedName>
        <fullName evidence="2">Uncharacterized protein</fullName>
    </submittedName>
</protein>
<organism evidence="2 3">
    <name type="scientific">Streptomyces zinciresistens K42</name>
    <dbReference type="NCBI Taxonomy" id="700597"/>
    <lineage>
        <taxon>Bacteria</taxon>
        <taxon>Bacillati</taxon>
        <taxon>Actinomycetota</taxon>
        <taxon>Actinomycetes</taxon>
        <taxon>Kitasatosporales</taxon>
        <taxon>Streptomycetaceae</taxon>
        <taxon>Streptomyces</taxon>
    </lineage>
</organism>
<dbReference type="EMBL" id="AGBF01000018">
    <property type="protein sequence ID" value="EGX60183.1"/>
    <property type="molecule type" value="Genomic_DNA"/>
</dbReference>
<reference evidence="2 3" key="1">
    <citation type="submission" date="2011-08" db="EMBL/GenBank/DDBJ databases">
        <authorList>
            <person name="Lin Y."/>
            <person name="Hao X."/>
            <person name="Johnstone L."/>
            <person name="Miller S.J."/>
            <person name="Wei G."/>
            <person name="Rensing C."/>
        </authorList>
    </citation>
    <scope>NUCLEOTIDE SEQUENCE [LARGE SCALE GENOMIC DNA]</scope>
    <source>
        <strain evidence="2 3">K42</strain>
    </source>
</reference>
<keyword evidence="1" id="KW-0472">Membrane</keyword>
<proteinExistence type="predicted"/>
<evidence type="ECO:0000256" key="1">
    <source>
        <dbReference type="SAM" id="Phobius"/>
    </source>
</evidence>
<comment type="caution">
    <text evidence="2">The sequence shown here is derived from an EMBL/GenBank/DDBJ whole genome shotgun (WGS) entry which is preliminary data.</text>
</comment>
<evidence type="ECO:0000313" key="3">
    <source>
        <dbReference type="Proteomes" id="UP000004217"/>
    </source>
</evidence>
<dbReference type="RefSeq" id="WP_007493456.1">
    <property type="nucleotide sequence ID" value="NZ_AGBF01000018.1"/>
</dbReference>
<gene>
    <name evidence="2" type="ORF">SZN_08881</name>
</gene>
<keyword evidence="3" id="KW-1185">Reference proteome</keyword>
<accession>G2G8G2</accession>
<name>G2G8G2_9ACTN</name>
<dbReference type="Proteomes" id="UP000004217">
    <property type="component" value="Unassembled WGS sequence"/>
</dbReference>
<sequence length="194" mass="20609">MIWWFKARRIPAVLLPLCAAFAVVLVLAYDWTATLPALASGSSTVRFLTFVPVIVVAALHHCLSQRLDAAEVLSRRPVPRYDVVLVLATVGFTVLAGLAVGALTGDDAARAVGRNVAFLTGLMLLAHRFVPQAAAGVPVGWVFLSVFAGSDAYRRPRFWSVLEHPAAAVPALVEALLCFAAGLAALALARPRTL</sequence>
<keyword evidence="1" id="KW-1133">Transmembrane helix</keyword>
<dbReference type="AlphaFoldDB" id="G2G8G2"/>
<feature type="transmembrane region" description="Helical" evidence="1">
    <location>
        <begin position="133"/>
        <end position="153"/>
    </location>
</feature>
<feature type="transmembrane region" description="Helical" evidence="1">
    <location>
        <begin position="165"/>
        <end position="189"/>
    </location>
</feature>
<dbReference type="PATRIC" id="fig|700597.3.peg.1738"/>
<evidence type="ECO:0000313" key="2">
    <source>
        <dbReference type="EMBL" id="EGX60183.1"/>
    </source>
</evidence>
<feature type="transmembrane region" description="Helical" evidence="1">
    <location>
        <begin position="83"/>
        <end position="102"/>
    </location>
</feature>